<evidence type="ECO:0000256" key="1">
    <source>
        <dbReference type="PIRNR" id="PIRNR007466"/>
    </source>
</evidence>
<evidence type="ECO:0000313" key="6">
    <source>
        <dbReference type="Proteomes" id="UP000050326"/>
    </source>
</evidence>
<dbReference type="Pfam" id="PF09547">
    <property type="entry name" value="SpoIVA_ATPase"/>
    <property type="match status" value="1"/>
</dbReference>
<name>A0A0P9AF61_9CLOT</name>
<dbReference type="STRING" id="36849.OXPF_21660"/>
<feature type="domain" description="Sporulation stage IV protein A C-terminal" evidence="4">
    <location>
        <begin position="417"/>
        <end position="492"/>
    </location>
</feature>
<keyword evidence="1" id="KW-0547">Nucleotide-binding</keyword>
<evidence type="ECO:0000259" key="4">
    <source>
        <dbReference type="Pfam" id="PF20439"/>
    </source>
</evidence>
<feature type="domain" description="Stage IV sporulation protein A middle" evidence="3">
    <location>
        <begin position="238"/>
        <end position="416"/>
    </location>
</feature>
<accession>A0A0P9AF61</accession>
<dbReference type="InterPro" id="IPR046840">
    <property type="entry name" value="SpoIVA_C"/>
</dbReference>
<dbReference type="InterPro" id="IPR046841">
    <property type="entry name" value="SpoIVA_middle"/>
</dbReference>
<dbReference type="InterPro" id="IPR027417">
    <property type="entry name" value="P-loop_NTPase"/>
</dbReference>
<proteinExistence type="predicted"/>
<dbReference type="Pfam" id="PF20439">
    <property type="entry name" value="SpoIVA_C"/>
    <property type="match status" value="1"/>
</dbReference>
<gene>
    <name evidence="5" type="primary">spoIVA</name>
    <name evidence="5" type="ORF">OXPF_21660</name>
</gene>
<comment type="catalytic activity">
    <reaction evidence="1">
        <text>ATP + H2O = ADP + phosphate + H(+)</text>
        <dbReference type="Rhea" id="RHEA:13065"/>
        <dbReference type="ChEBI" id="CHEBI:15377"/>
        <dbReference type="ChEBI" id="CHEBI:15378"/>
        <dbReference type="ChEBI" id="CHEBI:30616"/>
        <dbReference type="ChEBI" id="CHEBI:43474"/>
        <dbReference type="ChEBI" id="CHEBI:456216"/>
    </reaction>
</comment>
<dbReference type="AlphaFoldDB" id="A0A0P9AF61"/>
<evidence type="ECO:0000259" key="2">
    <source>
        <dbReference type="Pfam" id="PF09547"/>
    </source>
</evidence>
<dbReference type="Gene3D" id="3.40.50.300">
    <property type="entry name" value="P-loop containing nucleotide triphosphate hydrolases"/>
    <property type="match status" value="1"/>
</dbReference>
<keyword evidence="1" id="KW-0749">Sporulation</keyword>
<dbReference type="Pfam" id="PF20438">
    <property type="entry name" value="SpoIVA_middle"/>
    <property type="match status" value="1"/>
</dbReference>
<dbReference type="PATRIC" id="fig|36849.3.peg.2286"/>
<dbReference type="InterPro" id="IPR014201">
    <property type="entry name" value="Spore_IV_A"/>
</dbReference>
<dbReference type="RefSeq" id="WP_054875206.1">
    <property type="nucleotide sequence ID" value="NZ_LKET01000032.1"/>
</dbReference>
<dbReference type="GO" id="GO:0005737">
    <property type="term" value="C:cytoplasm"/>
    <property type="evidence" value="ECO:0007669"/>
    <property type="project" value="UniProtKB-SubCell"/>
</dbReference>
<keyword evidence="1" id="KW-0067">ATP-binding</keyword>
<dbReference type="NCBIfam" id="TIGR02836">
    <property type="entry name" value="spore_IV_A"/>
    <property type="match status" value="1"/>
</dbReference>
<evidence type="ECO:0000259" key="3">
    <source>
        <dbReference type="Pfam" id="PF20438"/>
    </source>
</evidence>
<feature type="domain" description="Stage IV sporulation protein A ATPase" evidence="2">
    <location>
        <begin position="1"/>
        <end position="237"/>
    </location>
</feature>
<dbReference type="GO" id="GO:0005524">
    <property type="term" value="F:ATP binding"/>
    <property type="evidence" value="ECO:0007669"/>
    <property type="project" value="UniProtKB-KW"/>
</dbReference>
<dbReference type="InterPro" id="IPR046842">
    <property type="entry name" value="SpoIVA_ATPase"/>
</dbReference>
<evidence type="ECO:0000313" key="5">
    <source>
        <dbReference type="EMBL" id="KPU44001.1"/>
    </source>
</evidence>
<dbReference type="GO" id="GO:0016887">
    <property type="term" value="F:ATP hydrolysis activity"/>
    <property type="evidence" value="ECO:0007669"/>
    <property type="project" value="InterPro"/>
</dbReference>
<reference evidence="5 6" key="1">
    <citation type="submission" date="2015-09" db="EMBL/GenBank/DDBJ databases">
        <title>Genome sequence of Oxobacter pfennigii DSM 3222.</title>
        <authorList>
            <person name="Poehlein A."/>
            <person name="Bengelsdorf F.R."/>
            <person name="Schiel-Bengelsdorf B."/>
            <person name="Duerre P."/>
            <person name="Daniel R."/>
        </authorList>
    </citation>
    <scope>NUCLEOTIDE SEQUENCE [LARGE SCALE GENOMIC DNA]</scope>
    <source>
        <strain evidence="5 6">DSM 3222</strain>
    </source>
</reference>
<keyword evidence="6" id="KW-1185">Reference proteome</keyword>
<sequence>MEEFDLYKDIAVRTQGDIYVGVVGPVRTGKSTFIKRFMDLLVIPNIDNNYKKERAKDELPQSAAGRTIMTTEPKFVPNEAVEIKIKDNAKLKIRMVDCVGYLVKDALGYLEGSAPRMVTTPWFDYQIPFEQAAELGTRKVINDHSTIGIVVTTDGSITDIPRENYLDAEERVIKELKYLNKPFVMILNSMHPDNPDTITLKKSLEEKYDIPVQAVDVMQMRVEDIDNLLENVLFEFPIKEINIDLPDWVDVLEMDHWLKRDFLDSVKFAAKDLYKLRDIKPVIEKFNEYDFIGDVEIQDLKPGEGIADVNIRTKDGLFYQVLGEFCGYKIDGERHLLGLMKDLSIAKHEYDRIADALKDVRETGYGLVPPQMDELKLEEPEIVKQGGKFGVKLRASAPSLHMIRADIETEVSPVVGTEKQGEDLVKSLLEQFESDPAKLWQSNMFGKTLEELVKEGLQSKLFKMPEDVQSKLQRTVQKIVNEGGGGLICIIL</sequence>
<dbReference type="Proteomes" id="UP000050326">
    <property type="component" value="Unassembled WGS sequence"/>
</dbReference>
<comment type="function">
    <text evidence="1">ATPase. Has a role at an early stage in the morphogenesis of the spore coat.</text>
</comment>
<dbReference type="GO" id="GO:0030435">
    <property type="term" value="P:sporulation resulting in formation of a cellular spore"/>
    <property type="evidence" value="ECO:0007669"/>
    <property type="project" value="UniProtKB-KW"/>
</dbReference>
<dbReference type="SUPFAM" id="SSF52540">
    <property type="entry name" value="P-loop containing nucleoside triphosphate hydrolases"/>
    <property type="match status" value="1"/>
</dbReference>
<comment type="subcellular location">
    <subcellularLocation>
        <location evidence="1">Cytoplasm</location>
    </subcellularLocation>
</comment>
<dbReference type="EMBL" id="LKET01000032">
    <property type="protein sequence ID" value="KPU44001.1"/>
    <property type="molecule type" value="Genomic_DNA"/>
</dbReference>
<keyword evidence="1 5" id="KW-0378">Hydrolase</keyword>
<comment type="caution">
    <text evidence="5">The sequence shown here is derived from an EMBL/GenBank/DDBJ whole genome shotgun (WGS) entry which is preliminary data.</text>
</comment>
<organism evidence="5 6">
    <name type="scientific">Oxobacter pfennigii</name>
    <dbReference type="NCBI Taxonomy" id="36849"/>
    <lineage>
        <taxon>Bacteria</taxon>
        <taxon>Bacillati</taxon>
        <taxon>Bacillota</taxon>
        <taxon>Clostridia</taxon>
        <taxon>Eubacteriales</taxon>
        <taxon>Clostridiaceae</taxon>
        <taxon>Oxobacter</taxon>
    </lineage>
</organism>
<dbReference type="PIRSF" id="PIRSF007466">
    <property type="entry name" value="SpoIVA"/>
    <property type="match status" value="1"/>
</dbReference>
<protein>
    <recommendedName>
        <fullName evidence="1">Stage IV sporulation protein A</fullName>
        <ecNumber evidence="1">3.6.1.-</ecNumber>
    </recommendedName>
    <alternativeName>
        <fullName evidence="1">Coat morphogenetic protein SpoIVA</fullName>
    </alternativeName>
</protein>
<dbReference type="EC" id="3.6.1.-" evidence="1"/>
<keyword evidence="1" id="KW-0963">Cytoplasm</keyword>
<dbReference type="OrthoDB" id="9761464at2"/>